<dbReference type="RefSeq" id="WP_376999634.1">
    <property type="nucleotide sequence ID" value="NZ_JBHSLC010000115.1"/>
</dbReference>
<protein>
    <submittedName>
        <fullName evidence="1">Uncharacterized protein</fullName>
    </submittedName>
</protein>
<gene>
    <name evidence="1" type="ORF">ACFPMG_31505</name>
</gene>
<accession>A0ABW0GH27</accession>
<dbReference type="EMBL" id="JBHSLC010000115">
    <property type="protein sequence ID" value="MFC5359533.1"/>
    <property type="molecule type" value="Genomic_DNA"/>
</dbReference>
<comment type="caution">
    <text evidence="1">The sequence shown here is derived from an EMBL/GenBank/DDBJ whole genome shotgun (WGS) entry which is preliminary data.</text>
</comment>
<proteinExistence type="predicted"/>
<name>A0ABW0GH27_9PROT</name>
<evidence type="ECO:0000313" key="1">
    <source>
        <dbReference type="EMBL" id="MFC5359533.1"/>
    </source>
</evidence>
<keyword evidence="2" id="KW-1185">Reference proteome</keyword>
<reference evidence="2" key="1">
    <citation type="journal article" date="2019" name="Int. J. Syst. Evol. Microbiol.">
        <title>The Global Catalogue of Microorganisms (GCM) 10K type strain sequencing project: providing services to taxonomists for standard genome sequencing and annotation.</title>
        <authorList>
            <consortium name="The Broad Institute Genomics Platform"/>
            <consortium name="The Broad Institute Genome Sequencing Center for Infectious Disease"/>
            <person name="Wu L."/>
            <person name="Ma J."/>
        </authorList>
    </citation>
    <scope>NUCLEOTIDE SEQUENCE [LARGE SCALE GENOMIC DNA]</scope>
    <source>
        <strain evidence="2">CCUG 58760</strain>
    </source>
</reference>
<evidence type="ECO:0000313" key="2">
    <source>
        <dbReference type="Proteomes" id="UP001596166"/>
    </source>
</evidence>
<organism evidence="1 2">
    <name type="scientific">Azospirillum himalayense</name>
    <dbReference type="NCBI Taxonomy" id="654847"/>
    <lineage>
        <taxon>Bacteria</taxon>
        <taxon>Pseudomonadati</taxon>
        <taxon>Pseudomonadota</taxon>
        <taxon>Alphaproteobacteria</taxon>
        <taxon>Rhodospirillales</taxon>
        <taxon>Azospirillaceae</taxon>
        <taxon>Azospirillum</taxon>
    </lineage>
</organism>
<sequence length="71" mass="7583">MTMPSTYSIEPADAQFDTALIRRNGASLLITGLNCDHPDGHNRLAQLLVDILARPEVDALIAEVLGEAVPA</sequence>
<dbReference type="Proteomes" id="UP001596166">
    <property type="component" value="Unassembled WGS sequence"/>
</dbReference>